<sequence length="129" mass="13713">MEDAIEGTMSSGSWGNGGGEQGWTLYPWEAGIVPRASRFEAGGEGGDNISGGLGQPPVCVGKWGRWAMTVSPARADESGRREDSDVVGSDVHRRGVHGGCRSEEEEGPDSNSMLWSVHLWSIGLVIVEQ</sequence>
<evidence type="ECO:0000313" key="3">
    <source>
        <dbReference type="Proteomes" id="UP000008022"/>
    </source>
</evidence>
<dbReference type="Gramene" id="ORUFI04G24870.1">
    <property type="protein sequence ID" value="ORUFI04G24870.1"/>
    <property type="gene ID" value="ORUFI04G24870"/>
</dbReference>
<dbReference type="HOGENOM" id="CLU_2041911_0_0_1"/>
<reference evidence="2" key="2">
    <citation type="submission" date="2015-06" db="UniProtKB">
        <authorList>
            <consortium name="EnsemblPlants"/>
        </authorList>
    </citation>
    <scope>IDENTIFICATION</scope>
</reference>
<protein>
    <submittedName>
        <fullName evidence="2">Uncharacterized protein</fullName>
    </submittedName>
</protein>
<evidence type="ECO:0000256" key="1">
    <source>
        <dbReference type="SAM" id="MobiDB-lite"/>
    </source>
</evidence>
<name>A0A0E0PD96_ORYRU</name>
<feature type="compositionally biased region" description="Basic and acidic residues" evidence="1">
    <location>
        <begin position="74"/>
        <end position="84"/>
    </location>
</feature>
<reference evidence="3" key="1">
    <citation type="submission" date="2013-06" db="EMBL/GenBank/DDBJ databases">
        <authorList>
            <person name="Zhao Q."/>
        </authorList>
    </citation>
    <scope>NUCLEOTIDE SEQUENCE</scope>
    <source>
        <strain evidence="3">cv. W1943</strain>
    </source>
</reference>
<dbReference type="EnsemblPlants" id="ORUFI04G24870.1">
    <property type="protein sequence ID" value="ORUFI04G24870.1"/>
    <property type="gene ID" value="ORUFI04G24870"/>
</dbReference>
<evidence type="ECO:0000313" key="2">
    <source>
        <dbReference type="EnsemblPlants" id="ORUFI04G24870.1"/>
    </source>
</evidence>
<proteinExistence type="predicted"/>
<dbReference type="AlphaFoldDB" id="A0A0E0PD96"/>
<keyword evidence="3" id="KW-1185">Reference proteome</keyword>
<dbReference type="OMA" id="YPWEAGI"/>
<dbReference type="Proteomes" id="UP000008022">
    <property type="component" value="Unassembled WGS sequence"/>
</dbReference>
<feature type="region of interest" description="Disordered" evidence="1">
    <location>
        <begin position="72"/>
        <end position="111"/>
    </location>
</feature>
<accession>A0A0E0PD96</accession>
<feature type="region of interest" description="Disordered" evidence="1">
    <location>
        <begin position="1"/>
        <end position="20"/>
    </location>
</feature>
<organism evidence="2 3">
    <name type="scientific">Oryza rufipogon</name>
    <name type="common">Brownbeard rice</name>
    <name type="synonym">Asian wild rice</name>
    <dbReference type="NCBI Taxonomy" id="4529"/>
    <lineage>
        <taxon>Eukaryota</taxon>
        <taxon>Viridiplantae</taxon>
        <taxon>Streptophyta</taxon>
        <taxon>Embryophyta</taxon>
        <taxon>Tracheophyta</taxon>
        <taxon>Spermatophyta</taxon>
        <taxon>Magnoliopsida</taxon>
        <taxon>Liliopsida</taxon>
        <taxon>Poales</taxon>
        <taxon>Poaceae</taxon>
        <taxon>BOP clade</taxon>
        <taxon>Oryzoideae</taxon>
        <taxon>Oryzeae</taxon>
        <taxon>Oryzinae</taxon>
        <taxon>Oryza</taxon>
    </lineage>
</organism>